<gene>
    <name evidence="5" type="ordered locus">MYPE5460</name>
</gene>
<dbReference type="Gene3D" id="3.40.50.1820">
    <property type="entry name" value="alpha/beta hydrolase"/>
    <property type="match status" value="1"/>
</dbReference>
<keyword evidence="6" id="KW-1185">Reference proteome</keyword>
<dbReference type="GO" id="GO:0052689">
    <property type="term" value="F:carboxylic ester hydrolase activity"/>
    <property type="evidence" value="ECO:0007669"/>
    <property type="project" value="UniProtKB-KW"/>
</dbReference>
<feature type="domain" description="AB hydrolase-1" evidence="4">
    <location>
        <begin position="34"/>
        <end position="145"/>
    </location>
</feature>
<dbReference type="eggNOG" id="COG2267">
    <property type="taxonomic scope" value="Bacteria"/>
</dbReference>
<comment type="similarity">
    <text evidence="1">Belongs to the lipase/esterase LIP3/BchO family.</text>
</comment>
<dbReference type="Proteomes" id="UP000002522">
    <property type="component" value="Chromosome"/>
</dbReference>
<protein>
    <submittedName>
        <fullName evidence="5">Lipase-esterase related protein</fullName>
    </submittedName>
</protein>
<dbReference type="EMBL" id="BA000026">
    <property type="protein sequence ID" value="BAC44336.1"/>
    <property type="molecule type" value="Genomic_DNA"/>
</dbReference>
<dbReference type="GO" id="GO:0016020">
    <property type="term" value="C:membrane"/>
    <property type="evidence" value="ECO:0007669"/>
    <property type="project" value="TreeGrafter"/>
</dbReference>
<dbReference type="SUPFAM" id="SSF53474">
    <property type="entry name" value="alpha/beta-Hydrolases"/>
    <property type="match status" value="1"/>
</dbReference>
<dbReference type="RefSeq" id="WP_011077369.1">
    <property type="nucleotide sequence ID" value="NC_004432.1"/>
</dbReference>
<accession>Q8EVL7</accession>
<evidence type="ECO:0000259" key="4">
    <source>
        <dbReference type="Pfam" id="PF00561"/>
    </source>
</evidence>
<evidence type="ECO:0000256" key="3">
    <source>
        <dbReference type="ARBA" id="ARBA00022801"/>
    </source>
</evidence>
<proteinExistence type="inferred from homology"/>
<dbReference type="PRINTS" id="PR00111">
    <property type="entry name" value="ABHYDROLASE"/>
</dbReference>
<reference evidence="5 6" key="1">
    <citation type="journal article" date="2002" name="Nucleic Acids Res.">
        <title>The complete genomic sequence of Mycoplasma penetrans, an intracellular bacterial pathogen in humans.</title>
        <authorList>
            <person name="Sasaki Y."/>
            <person name="Ishikawa J."/>
            <person name="Yamashita A."/>
            <person name="Oshima K."/>
            <person name="Kenri T."/>
            <person name="Furuya K."/>
            <person name="Yoshino C."/>
            <person name="Horino A."/>
            <person name="Shiba T."/>
            <person name="Sasaki T."/>
            <person name="Hattori M."/>
        </authorList>
    </citation>
    <scope>NUCLEOTIDE SEQUENCE [LARGE SCALE GENOMIC DNA]</scope>
    <source>
        <strain evidence="5 6">HF-2</strain>
    </source>
</reference>
<dbReference type="STRING" id="272633.gene:10731663"/>
<dbReference type="KEGG" id="mpe:MYPE5460"/>
<dbReference type="InterPro" id="IPR000073">
    <property type="entry name" value="AB_hydrolase_1"/>
</dbReference>
<name>Q8EVL7_MALP2</name>
<dbReference type="AlphaFoldDB" id="Q8EVL7"/>
<dbReference type="Pfam" id="PF00561">
    <property type="entry name" value="Abhydrolase_1"/>
    <property type="match status" value="1"/>
</dbReference>
<dbReference type="FunCoup" id="Q8EVL7">
    <property type="interactions" value="174"/>
</dbReference>
<evidence type="ECO:0000313" key="6">
    <source>
        <dbReference type="Proteomes" id="UP000002522"/>
    </source>
</evidence>
<evidence type="ECO:0000256" key="1">
    <source>
        <dbReference type="ARBA" id="ARBA00006989"/>
    </source>
</evidence>
<organism evidence="5 6">
    <name type="scientific">Malacoplasma penetrans (strain HF-2)</name>
    <name type="common">Mycoplasma penetrans</name>
    <dbReference type="NCBI Taxonomy" id="272633"/>
    <lineage>
        <taxon>Bacteria</taxon>
        <taxon>Bacillati</taxon>
        <taxon>Mycoplasmatota</taxon>
        <taxon>Mycoplasmoidales</taxon>
        <taxon>Mycoplasmoidaceae</taxon>
        <taxon>Malacoplasma</taxon>
    </lineage>
</organism>
<keyword evidence="2" id="KW-0719">Serine esterase</keyword>
<dbReference type="InterPro" id="IPR050266">
    <property type="entry name" value="AB_hydrolase_sf"/>
</dbReference>
<dbReference type="InterPro" id="IPR029058">
    <property type="entry name" value="AB_hydrolase_fold"/>
</dbReference>
<sequence>MTNNLSNENKYFKLINENGYTYRFKSSKNKSTKNILFIHGFATTSEYHDEVIDKLTDDFNYYALELPGHGFAKLKHKIHLNPLYYAQYISTWINQKGFENLYLIGHSMGGGLAILLSNLVGDRLAKLIAVTPMNSSMWTSLKSLIATNKLLPDTYEKNWKSKSILLYKPEEHYSGDSTEELVEETNYFLDHLKDFKFLRKNMKSIKLHNELKKAESNNRVESMVIIGKYDGVVTYHKTLKRFSSLQNYEIATFEESAHLPFVEENDKYIETVLNFFNSVKNVNVDINQNDVDNIIVENSESEQVLDSQEELQNK</sequence>
<keyword evidence="3" id="KW-0378">Hydrolase</keyword>
<dbReference type="HOGENOM" id="CLU_020336_41_1_14"/>
<dbReference type="PANTHER" id="PTHR43798">
    <property type="entry name" value="MONOACYLGLYCEROL LIPASE"/>
    <property type="match status" value="1"/>
</dbReference>
<evidence type="ECO:0000256" key="2">
    <source>
        <dbReference type="ARBA" id="ARBA00022487"/>
    </source>
</evidence>
<dbReference type="InParanoid" id="Q8EVL7"/>
<dbReference type="ESTHER" id="mycpe-MYPE5460">
    <property type="family name" value="6_AlphaBeta_hydrolase"/>
</dbReference>
<dbReference type="PANTHER" id="PTHR43798:SF33">
    <property type="entry name" value="HYDROLASE, PUTATIVE (AFU_ORTHOLOGUE AFUA_2G14860)-RELATED"/>
    <property type="match status" value="1"/>
</dbReference>
<evidence type="ECO:0000313" key="5">
    <source>
        <dbReference type="EMBL" id="BAC44336.1"/>
    </source>
</evidence>